<accession>A0A542DBY5</accession>
<protein>
    <submittedName>
        <fullName evidence="8">Peptide/nickel transport system substrate-binding protein</fullName>
    </submittedName>
</protein>
<dbReference type="PANTHER" id="PTHR30290:SF10">
    <property type="entry name" value="PERIPLASMIC OLIGOPEPTIDE-BINDING PROTEIN-RELATED"/>
    <property type="match status" value="1"/>
</dbReference>
<gene>
    <name evidence="8" type="ORF">FB471_0223</name>
</gene>
<evidence type="ECO:0000256" key="2">
    <source>
        <dbReference type="ARBA" id="ARBA00005695"/>
    </source>
</evidence>
<evidence type="ECO:0000259" key="7">
    <source>
        <dbReference type="Pfam" id="PF00496"/>
    </source>
</evidence>
<dbReference type="Gene3D" id="3.40.190.10">
    <property type="entry name" value="Periplasmic binding protein-like II"/>
    <property type="match status" value="1"/>
</dbReference>
<feature type="signal peptide" evidence="6">
    <location>
        <begin position="1"/>
        <end position="35"/>
    </location>
</feature>
<evidence type="ECO:0000313" key="9">
    <source>
        <dbReference type="Proteomes" id="UP000320876"/>
    </source>
</evidence>
<keyword evidence="4 6" id="KW-0732">Signal</keyword>
<dbReference type="GO" id="GO:0030313">
    <property type="term" value="C:cell envelope"/>
    <property type="evidence" value="ECO:0007669"/>
    <property type="project" value="UniProtKB-SubCell"/>
</dbReference>
<comment type="caution">
    <text evidence="8">The sequence shown here is derived from an EMBL/GenBank/DDBJ whole genome shotgun (WGS) entry which is preliminary data.</text>
</comment>
<comment type="similarity">
    <text evidence="2">Belongs to the bacterial solute-binding protein 5 family.</text>
</comment>
<sequence length="610" mass="65993">MVNMRVTGRRRGRAAVAAAATSLMVAGPLVLPAQAQDETVLRVALVQEIDHLNPFTASFASSTMIGRMTWEFLTLPSAEDTSPTGGVAESWQASEDGLTWTFAIREGMTWSDGEPVTAEDAAFTFNRIMDDPKAAEANGSYVTNFASVTAPDERTLVIETKEPQSSMTALDVPIVPEHVWSGVEDMSASRTDEVDIVGVGDGPFLITEFRRNELVRLKANPDYWRGRAQIDELQFVSFKNPAAAVNALRNGEVDFVNRLTPVQFDALKGDPNIQTNQAVGRRYRDLLINHGARNLDRQPIGDGHPALEDIRVRRAIAMAIQPRELVDKVSGGYAQVGGGVVPAIFEKYHWEPGEQGRYGFDPAAAEALLDEAGYRMGPDGVRVGPGGKPLELRLLGRSSEDYAQRAAEYVSSWLGDVGIRVNPNLVSDNEVNELSSGGEYDLAFSGWGTSPDPDYVLSLHTCANLPVASGSSSSPALFCDDEYDRLYQQQRAELDPDKRAGIVHRAQQRYYEQIPSVVLQYDNALEAYRSDKFAEFPKQPAGTGQIMEQSGYWGFYGATPAEPATGDGGGDDGGGIGTGGWIAIGGGVLVVLVVGGVALSRRGKSVEDRE</sequence>
<dbReference type="GO" id="GO:0043190">
    <property type="term" value="C:ATP-binding cassette (ABC) transporter complex"/>
    <property type="evidence" value="ECO:0007669"/>
    <property type="project" value="InterPro"/>
</dbReference>
<feature type="transmembrane region" description="Helical" evidence="5">
    <location>
        <begin position="580"/>
        <end position="599"/>
    </location>
</feature>
<dbReference type="GO" id="GO:0042597">
    <property type="term" value="C:periplasmic space"/>
    <property type="evidence" value="ECO:0007669"/>
    <property type="project" value="UniProtKB-ARBA"/>
</dbReference>
<dbReference type="Proteomes" id="UP000320876">
    <property type="component" value="Unassembled WGS sequence"/>
</dbReference>
<name>A0A542DBY5_AMYCI</name>
<dbReference type="PIRSF" id="PIRSF002741">
    <property type="entry name" value="MppA"/>
    <property type="match status" value="1"/>
</dbReference>
<dbReference type="GO" id="GO:1904680">
    <property type="term" value="F:peptide transmembrane transporter activity"/>
    <property type="evidence" value="ECO:0007669"/>
    <property type="project" value="TreeGrafter"/>
</dbReference>
<evidence type="ECO:0000256" key="3">
    <source>
        <dbReference type="ARBA" id="ARBA00022448"/>
    </source>
</evidence>
<dbReference type="InterPro" id="IPR030678">
    <property type="entry name" value="Peptide/Ni-bd"/>
</dbReference>
<comment type="subcellular location">
    <subcellularLocation>
        <location evidence="1">Cell envelope</location>
    </subcellularLocation>
</comment>
<dbReference type="InterPro" id="IPR039424">
    <property type="entry name" value="SBP_5"/>
</dbReference>
<evidence type="ECO:0000256" key="4">
    <source>
        <dbReference type="ARBA" id="ARBA00022729"/>
    </source>
</evidence>
<dbReference type="GO" id="GO:0015833">
    <property type="term" value="P:peptide transport"/>
    <property type="evidence" value="ECO:0007669"/>
    <property type="project" value="TreeGrafter"/>
</dbReference>
<feature type="chain" id="PRO_5021953753" evidence="6">
    <location>
        <begin position="36"/>
        <end position="610"/>
    </location>
</feature>
<dbReference type="InterPro" id="IPR000914">
    <property type="entry name" value="SBP_5_dom"/>
</dbReference>
<evidence type="ECO:0000313" key="8">
    <source>
        <dbReference type="EMBL" id="TQJ00590.1"/>
    </source>
</evidence>
<dbReference type="AlphaFoldDB" id="A0A542DBY5"/>
<keyword evidence="3" id="KW-0813">Transport</keyword>
<keyword evidence="5" id="KW-0812">Transmembrane</keyword>
<feature type="domain" description="Solute-binding protein family 5" evidence="7">
    <location>
        <begin position="83"/>
        <end position="459"/>
    </location>
</feature>
<evidence type="ECO:0000256" key="5">
    <source>
        <dbReference type="SAM" id="Phobius"/>
    </source>
</evidence>
<dbReference type="Pfam" id="PF00496">
    <property type="entry name" value="SBP_bac_5"/>
    <property type="match status" value="1"/>
</dbReference>
<dbReference type="PANTHER" id="PTHR30290">
    <property type="entry name" value="PERIPLASMIC BINDING COMPONENT OF ABC TRANSPORTER"/>
    <property type="match status" value="1"/>
</dbReference>
<dbReference type="Gene3D" id="3.10.105.10">
    <property type="entry name" value="Dipeptide-binding Protein, Domain 3"/>
    <property type="match status" value="1"/>
</dbReference>
<keyword evidence="5" id="KW-1133">Transmembrane helix</keyword>
<keyword evidence="5" id="KW-0472">Membrane</keyword>
<keyword evidence="9" id="KW-1185">Reference proteome</keyword>
<dbReference type="CDD" id="cd00995">
    <property type="entry name" value="PBP2_NikA_DppA_OppA_like"/>
    <property type="match status" value="1"/>
</dbReference>
<dbReference type="EMBL" id="VFML01000001">
    <property type="protein sequence ID" value="TQJ00590.1"/>
    <property type="molecule type" value="Genomic_DNA"/>
</dbReference>
<organism evidence="8 9">
    <name type="scientific">Amycolatopsis cihanbeyliensis</name>
    <dbReference type="NCBI Taxonomy" id="1128664"/>
    <lineage>
        <taxon>Bacteria</taxon>
        <taxon>Bacillati</taxon>
        <taxon>Actinomycetota</taxon>
        <taxon>Actinomycetes</taxon>
        <taxon>Pseudonocardiales</taxon>
        <taxon>Pseudonocardiaceae</taxon>
        <taxon>Amycolatopsis</taxon>
    </lineage>
</organism>
<evidence type="ECO:0000256" key="1">
    <source>
        <dbReference type="ARBA" id="ARBA00004196"/>
    </source>
</evidence>
<dbReference type="SUPFAM" id="SSF53850">
    <property type="entry name" value="Periplasmic binding protein-like II"/>
    <property type="match status" value="1"/>
</dbReference>
<evidence type="ECO:0000256" key="6">
    <source>
        <dbReference type="SAM" id="SignalP"/>
    </source>
</evidence>
<proteinExistence type="inferred from homology"/>
<reference evidence="8 9" key="1">
    <citation type="submission" date="2019-06" db="EMBL/GenBank/DDBJ databases">
        <title>Sequencing the genomes of 1000 actinobacteria strains.</title>
        <authorList>
            <person name="Klenk H.-P."/>
        </authorList>
    </citation>
    <scope>NUCLEOTIDE SEQUENCE [LARGE SCALE GENOMIC DNA]</scope>
    <source>
        <strain evidence="8 9">DSM 45679</strain>
    </source>
</reference>